<dbReference type="EMBL" id="KQ458756">
    <property type="protein sequence ID" value="KPJ05268.1"/>
    <property type="molecule type" value="Genomic_DNA"/>
</dbReference>
<proteinExistence type="predicted"/>
<evidence type="ECO:0000313" key="3">
    <source>
        <dbReference type="Proteomes" id="UP000053268"/>
    </source>
</evidence>
<sequence length="200" mass="22160">MYLFFYFKLSLSHKACRSSVKAVHLNILKRTRKVSRPENRRSVSVGGNVERHSYAEGRVPAPHGPPPSPGAAAAQRRVEAACQASRKLLEETLAKPGTPPTIVLPPSGGYWVDGVDDTPPDGEESEARAQPGTPRHNSRRYNIDTDDTAKYYRRFFLGKVSLGHQERCNQRTFHTMRTEGTSDVGLIPLSTRVNSPIPTP</sequence>
<dbReference type="AlphaFoldDB" id="A0A194QI80"/>
<accession>A0A194QI80</accession>
<feature type="compositionally biased region" description="Acidic residues" evidence="1">
    <location>
        <begin position="114"/>
        <end position="124"/>
    </location>
</feature>
<dbReference type="Proteomes" id="UP000053268">
    <property type="component" value="Unassembled WGS sequence"/>
</dbReference>
<protein>
    <recommendedName>
        <fullName evidence="4">Rap1 GTPase-activating protein 1</fullName>
    </recommendedName>
</protein>
<reference evidence="2 3" key="1">
    <citation type="journal article" date="2015" name="Nat. Commun.">
        <title>Outbred genome sequencing and CRISPR/Cas9 gene editing in butterflies.</title>
        <authorList>
            <person name="Li X."/>
            <person name="Fan D."/>
            <person name="Zhang W."/>
            <person name="Liu G."/>
            <person name="Zhang L."/>
            <person name="Zhao L."/>
            <person name="Fang X."/>
            <person name="Chen L."/>
            <person name="Dong Y."/>
            <person name="Chen Y."/>
            <person name="Ding Y."/>
            <person name="Zhao R."/>
            <person name="Feng M."/>
            <person name="Zhu Y."/>
            <person name="Feng Y."/>
            <person name="Jiang X."/>
            <person name="Zhu D."/>
            <person name="Xiang H."/>
            <person name="Feng X."/>
            <person name="Li S."/>
            <person name="Wang J."/>
            <person name="Zhang G."/>
            <person name="Kronforst M.R."/>
            <person name="Wang W."/>
        </authorList>
    </citation>
    <scope>NUCLEOTIDE SEQUENCE [LARGE SCALE GENOMIC DNA]</scope>
    <source>
        <strain evidence="2">Ya'a_city_454_Px</strain>
        <tissue evidence="2">Whole body</tissue>
    </source>
</reference>
<gene>
    <name evidence="2" type="ORF">RR46_02023</name>
</gene>
<dbReference type="STRING" id="66420.A0A194QI80"/>
<evidence type="ECO:0000256" key="1">
    <source>
        <dbReference type="SAM" id="MobiDB-lite"/>
    </source>
</evidence>
<feature type="region of interest" description="Disordered" evidence="1">
    <location>
        <begin position="32"/>
        <end position="75"/>
    </location>
</feature>
<keyword evidence="3" id="KW-1185">Reference proteome</keyword>
<name>A0A194QI80_PAPXU</name>
<organism evidence="2 3">
    <name type="scientific">Papilio xuthus</name>
    <name type="common">Asian swallowtail butterfly</name>
    <dbReference type="NCBI Taxonomy" id="66420"/>
    <lineage>
        <taxon>Eukaryota</taxon>
        <taxon>Metazoa</taxon>
        <taxon>Ecdysozoa</taxon>
        <taxon>Arthropoda</taxon>
        <taxon>Hexapoda</taxon>
        <taxon>Insecta</taxon>
        <taxon>Pterygota</taxon>
        <taxon>Neoptera</taxon>
        <taxon>Endopterygota</taxon>
        <taxon>Lepidoptera</taxon>
        <taxon>Glossata</taxon>
        <taxon>Ditrysia</taxon>
        <taxon>Papilionoidea</taxon>
        <taxon>Papilionidae</taxon>
        <taxon>Papilioninae</taxon>
        <taxon>Papilio</taxon>
    </lineage>
</organism>
<evidence type="ECO:0008006" key="4">
    <source>
        <dbReference type="Google" id="ProtNLM"/>
    </source>
</evidence>
<feature type="region of interest" description="Disordered" evidence="1">
    <location>
        <begin position="114"/>
        <end position="141"/>
    </location>
</feature>
<evidence type="ECO:0000313" key="2">
    <source>
        <dbReference type="EMBL" id="KPJ05268.1"/>
    </source>
</evidence>